<accession>A0A8J4DXS2</accession>
<keyword evidence="2" id="KW-1185">Reference proteome</keyword>
<dbReference type="AlphaFoldDB" id="A0A8J4DXS2"/>
<sequence length="69" mass="6874">MRVSLTSHPNAFQLLNPIGGVGASVPGRLGTTVGGVAPAGVAGTAVAAFPDNMIVQAKAATAVARRMFR</sequence>
<name>A0A8J4DXS2_9ACTN</name>
<dbReference type="Proteomes" id="UP000612585">
    <property type="component" value="Unassembled WGS sequence"/>
</dbReference>
<gene>
    <name evidence="1" type="ORF">Vau01_017200</name>
</gene>
<protein>
    <submittedName>
        <fullName evidence="1">Uncharacterized protein</fullName>
    </submittedName>
</protein>
<evidence type="ECO:0000313" key="1">
    <source>
        <dbReference type="EMBL" id="GIJ54204.1"/>
    </source>
</evidence>
<reference evidence="1" key="1">
    <citation type="submission" date="2021-01" db="EMBL/GenBank/DDBJ databases">
        <title>Whole genome shotgun sequence of Virgisporangium aurantiacum NBRC 16421.</title>
        <authorList>
            <person name="Komaki H."/>
            <person name="Tamura T."/>
        </authorList>
    </citation>
    <scope>NUCLEOTIDE SEQUENCE</scope>
    <source>
        <strain evidence="1">NBRC 16421</strain>
    </source>
</reference>
<dbReference type="EMBL" id="BOPG01000011">
    <property type="protein sequence ID" value="GIJ54204.1"/>
    <property type="molecule type" value="Genomic_DNA"/>
</dbReference>
<proteinExistence type="predicted"/>
<comment type="caution">
    <text evidence="1">The sequence shown here is derived from an EMBL/GenBank/DDBJ whole genome shotgun (WGS) entry which is preliminary data.</text>
</comment>
<evidence type="ECO:0000313" key="2">
    <source>
        <dbReference type="Proteomes" id="UP000612585"/>
    </source>
</evidence>
<organism evidence="1 2">
    <name type="scientific">Virgisporangium aurantiacum</name>
    <dbReference type="NCBI Taxonomy" id="175570"/>
    <lineage>
        <taxon>Bacteria</taxon>
        <taxon>Bacillati</taxon>
        <taxon>Actinomycetota</taxon>
        <taxon>Actinomycetes</taxon>
        <taxon>Micromonosporales</taxon>
        <taxon>Micromonosporaceae</taxon>
        <taxon>Virgisporangium</taxon>
    </lineage>
</organism>